<dbReference type="GO" id="GO:0016787">
    <property type="term" value="F:hydrolase activity"/>
    <property type="evidence" value="ECO:0007669"/>
    <property type="project" value="UniProtKB-KW"/>
</dbReference>
<dbReference type="Gene3D" id="3.40.50.1820">
    <property type="entry name" value="alpha/beta hydrolase"/>
    <property type="match status" value="1"/>
</dbReference>
<reference evidence="5 6" key="1">
    <citation type="submission" date="2017-06" db="EMBL/GenBank/DDBJ databases">
        <title>Comparative genomic analysis of Ambrosia Fusariam Clade fungi.</title>
        <authorList>
            <person name="Stajich J.E."/>
            <person name="Carrillo J."/>
            <person name="Kijimoto T."/>
            <person name="Eskalen A."/>
            <person name="O'Donnell K."/>
            <person name="Kasson M."/>
        </authorList>
    </citation>
    <scope>NUCLEOTIDE SEQUENCE [LARGE SCALE GENOMIC DNA]</scope>
    <source>
        <strain evidence="5 6">NRRL62606</strain>
    </source>
</reference>
<dbReference type="InterPro" id="IPR019826">
    <property type="entry name" value="Carboxylesterase_B_AS"/>
</dbReference>
<comment type="caution">
    <text evidence="5">The sequence shown here is derived from an EMBL/GenBank/DDBJ whole genome shotgun (WGS) entry which is preliminary data.</text>
</comment>
<evidence type="ECO:0000256" key="3">
    <source>
        <dbReference type="RuleBase" id="RU361235"/>
    </source>
</evidence>
<proteinExistence type="inferred from homology"/>
<dbReference type="PROSITE" id="PS00122">
    <property type="entry name" value="CARBOXYLESTERASE_B_1"/>
    <property type="match status" value="1"/>
</dbReference>
<evidence type="ECO:0000313" key="5">
    <source>
        <dbReference type="EMBL" id="RSL78480.1"/>
    </source>
</evidence>
<keyword evidence="6" id="KW-1185">Reference proteome</keyword>
<dbReference type="InterPro" id="IPR029058">
    <property type="entry name" value="AB_hydrolase_fold"/>
</dbReference>
<protein>
    <recommendedName>
        <fullName evidence="3">Carboxylic ester hydrolase</fullName>
        <ecNumber evidence="3">3.1.1.-</ecNumber>
    </recommendedName>
</protein>
<feature type="domain" description="Carboxylesterase type B" evidence="4">
    <location>
        <begin position="26"/>
        <end position="487"/>
    </location>
</feature>
<dbReference type="InterPro" id="IPR002018">
    <property type="entry name" value="CarbesteraseB"/>
</dbReference>
<evidence type="ECO:0000256" key="2">
    <source>
        <dbReference type="ARBA" id="ARBA00022801"/>
    </source>
</evidence>
<accession>A0A428RLS7</accession>
<dbReference type="Pfam" id="PF00135">
    <property type="entry name" value="COesterase"/>
    <property type="match status" value="1"/>
</dbReference>
<dbReference type="AlphaFoldDB" id="A0A428RLS7"/>
<organism evidence="5 6">
    <name type="scientific">Fusarium floridanum</name>
    <dbReference type="NCBI Taxonomy" id="1325733"/>
    <lineage>
        <taxon>Eukaryota</taxon>
        <taxon>Fungi</taxon>
        <taxon>Dikarya</taxon>
        <taxon>Ascomycota</taxon>
        <taxon>Pezizomycotina</taxon>
        <taxon>Sordariomycetes</taxon>
        <taxon>Hypocreomycetidae</taxon>
        <taxon>Hypocreales</taxon>
        <taxon>Nectriaceae</taxon>
        <taxon>Fusarium</taxon>
        <taxon>Fusarium solani species complex</taxon>
    </lineage>
</organism>
<name>A0A428RLS7_9HYPO</name>
<dbReference type="PANTHER" id="PTHR11559">
    <property type="entry name" value="CARBOXYLESTERASE"/>
    <property type="match status" value="1"/>
</dbReference>
<evidence type="ECO:0000313" key="6">
    <source>
        <dbReference type="Proteomes" id="UP000287972"/>
    </source>
</evidence>
<dbReference type="SUPFAM" id="SSF53474">
    <property type="entry name" value="alpha/beta-Hydrolases"/>
    <property type="match status" value="1"/>
</dbReference>
<gene>
    <name evidence="5" type="ORF">CEP51_008164</name>
</gene>
<dbReference type="EC" id="3.1.1.-" evidence="3"/>
<evidence type="ECO:0000259" key="4">
    <source>
        <dbReference type="Pfam" id="PF00135"/>
    </source>
</evidence>
<dbReference type="EMBL" id="NKCL01000207">
    <property type="protein sequence ID" value="RSL78480.1"/>
    <property type="molecule type" value="Genomic_DNA"/>
</dbReference>
<evidence type="ECO:0000256" key="1">
    <source>
        <dbReference type="ARBA" id="ARBA00005964"/>
    </source>
</evidence>
<sequence>MNPKEWSPIELQVPGLGNLSGLCFDGKVCQYMGVPYASIPGRFRRSQPVEGPWPEEKWDGTKLGPFPCQPPRDFYPIPSPERPWVDNPSTSSTDCLSLNISVPSKPSASAGHMPYPVMVFMHGGAFVYAAGGAAIYDGRALADISNQISEPTIIISVNFRLGVFGFLASKEIREYNLEFGEEGVGNYGLWDQVQALRWVQRHIAAFGGDPKRVTLFGQSAGGVSANVHLLRDEPLFSSTIIQSGLLPLCGVLSVEEYQGIYDKLLSTLEIPTDLPPRERLRRLLDVDEDKLTAAMVPVCVIPVITFSPCDDGYLIGQPMPKYSDYKNFKPPSWCTRIMIGDVANECVIWNKSFRSMDAPTLVDRIKSFLGSGPKAEKLMSLYNIKPTDDRHDNFWKVEKFTTDGLYTAVNWTLIRSFPAVYAYHFDVPSPFDNDWAGLAHHSLDNVYVWSLLRDHLPPSHREISANMSSMWLKFANGEEPWERFDKNGRFMIFQEGQCTLKTAEQDAARGYRIWEEIEREGLLDDFHKVSEELCMRWEEITDSKREPKAMAVGEFQDYGIERKVKAAWK</sequence>
<comment type="similarity">
    <text evidence="1 3">Belongs to the type-B carboxylesterase/lipase family.</text>
</comment>
<dbReference type="Proteomes" id="UP000287972">
    <property type="component" value="Unassembled WGS sequence"/>
</dbReference>
<keyword evidence="2 3" id="KW-0378">Hydrolase</keyword>
<dbReference type="InterPro" id="IPR050309">
    <property type="entry name" value="Type-B_Carboxylest/Lipase"/>
</dbReference>